<dbReference type="EC" id="3.2.1.17" evidence="2"/>
<evidence type="ECO:0000256" key="5">
    <source>
        <dbReference type="ARBA" id="ARBA00023295"/>
    </source>
</evidence>
<evidence type="ECO:0000259" key="8">
    <source>
        <dbReference type="PROSITE" id="PS00128"/>
    </source>
</evidence>
<reference evidence="9 10" key="1">
    <citation type="journal article" date="2017" name="Gigascience">
        <title>Draft genome of the honey bee ectoparasitic mite, Tropilaelaps mercedesae, is shaped by the parasitic life history.</title>
        <authorList>
            <person name="Dong X."/>
            <person name="Armstrong S.D."/>
            <person name="Xia D."/>
            <person name="Makepeace B.L."/>
            <person name="Darby A.C."/>
            <person name="Kadowaki T."/>
        </authorList>
    </citation>
    <scope>NUCLEOTIDE SEQUENCE [LARGE SCALE GENOMIC DNA]</scope>
    <source>
        <strain evidence="9">Wuxi-XJTLU</strain>
    </source>
</reference>
<dbReference type="Proteomes" id="UP000192247">
    <property type="component" value="Unassembled WGS sequence"/>
</dbReference>
<gene>
    <name evidence="9" type="ORF">BIW11_00594</name>
</gene>
<feature type="signal peptide" evidence="7">
    <location>
        <begin position="1"/>
        <end position="21"/>
    </location>
</feature>
<evidence type="ECO:0000256" key="7">
    <source>
        <dbReference type="SAM" id="SignalP"/>
    </source>
</evidence>
<keyword evidence="5" id="KW-0326">Glycosidase</keyword>
<feature type="chain" id="PRO_5013206971" description="lysozyme" evidence="7">
    <location>
        <begin position="22"/>
        <end position="151"/>
    </location>
</feature>
<keyword evidence="5" id="KW-0378">Hydrolase</keyword>
<dbReference type="GO" id="GO:0003796">
    <property type="term" value="F:lysozyme activity"/>
    <property type="evidence" value="ECO:0007669"/>
    <property type="project" value="UniProtKB-EC"/>
</dbReference>
<evidence type="ECO:0000256" key="6">
    <source>
        <dbReference type="RuleBase" id="RU004440"/>
    </source>
</evidence>
<comment type="caution">
    <text evidence="9">The sequence shown here is derived from an EMBL/GenBank/DDBJ whole genome shotgun (WGS) entry which is preliminary data.</text>
</comment>
<comment type="similarity">
    <text evidence="6">Belongs to the glycosyl hydrolase 22 family.</text>
</comment>
<dbReference type="AlphaFoldDB" id="A0A1V9XSD7"/>
<dbReference type="InterPro" id="IPR001916">
    <property type="entry name" value="Glyco_hydro_22"/>
</dbReference>
<keyword evidence="10" id="KW-1185">Reference proteome</keyword>
<dbReference type="Pfam" id="PF00062">
    <property type="entry name" value="Lys"/>
    <property type="match status" value="1"/>
</dbReference>
<dbReference type="SMART" id="SM00263">
    <property type="entry name" value="LYZ1"/>
    <property type="match status" value="1"/>
</dbReference>
<keyword evidence="3" id="KW-0929">Antimicrobial</keyword>
<feature type="domain" description="Glycosyl hydrolases family 22 (GH22)" evidence="8">
    <location>
        <begin position="96"/>
        <end position="114"/>
    </location>
</feature>
<name>A0A1V9XSD7_9ACAR</name>
<dbReference type="InterPro" id="IPR023346">
    <property type="entry name" value="Lysozyme-like_dom_sf"/>
</dbReference>
<dbReference type="PANTHER" id="PTHR11407:SF63">
    <property type="entry name" value="LYSOZYME C"/>
    <property type="match status" value="1"/>
</dbReference>
<dbReference type="PROSITE" id="PS51348">
    <property type="entry name" value="GLYCOSYL_HYDROL_F22_2"/>
    <property type="match status" value="1"/>
</dbReference>
<dbReference type="PROSITE" id="PS00128">
    <property type="entry name" value="GLYCOSYL_HYDROL_F22_1"/>
    <property type="match status" value="1"/>
</dbReference>
<organism evidence="9 10">
    <name type="scientific">Tropilaelaps mercedesae</name>
    <dbReference type="NCBI Taxonomy" id="418985"/>
    <lineage>
        <taxon>Eukaryota</taxon>
        <taxon>Metazoa</taxon>
        <taxon>Ecdysozoa</taxon>
        <taxon>Arthropoda</taxon>
        <taxon>Chelicerata</taxon>
        <taxon>Arachnida</taxon>
        <taxon>Acari</taxon>
        <taxon>Parasitiformes</taxon>
        <taxon>Mesostigmata</taxon>
        <taxon>Gamasina</taxon>
        <taxon>Dermanyssoidea</taxon>
        <taxon>Laelapidae</taxon>
        <taxon>Tropilaelaps</taxon>
    </lineage>
</organism>
<dbReference type="SUPFAM" id="SSF53955">
    <property type="entry name" value="Lysozyme-like"/>
    <property type="match status" value="1"/>
</dbReference>
<sequence length="151" mass="17639">MLGKTAVLFTILFLLFEVVCPRIVERCELAQKITRHTPYKDAWSVKQFVCIAAYVSGYNTSKVVQRQNQQRSFGIFQFPSKYYCLENPQRGRVGMCHRRCDAFKDDDIRDDVECAGIAMAIYGFRFWKNWYNNCFLNPNINSYIKDCGIDS</sequence>
<accession>A0A1V9XSD7</accession>
<evidence type="ECO:0000256" key="2">
    <source>
        <dbReference type="ARBA" id="ARBA00012732"/>
    </source>
</evidence>
<dbReference type="PRINTS" id="PR00135">
    <property type="entry name" value="LYZLACT"/>
</dbReference>
<comment type="catalytic activity">
    <reaction evidence="1">
        <text>Hydrolysis of (1-&gt;4)-beta-linkages between N-acetylmuramic acid and N-acetyl-D-glucosamine residues in a peptidoglycan and between N-acetyl-D-glucosamine residues in chitodextrins.</text>
        <dbReference type="EC" id="3.2.1.17"/>
    </reaction>
</comment>
<dbReference type="Gene3D" id="1.10.530.10">
    <property type="match status" value="1"/>
</dbReference>
<evidence type="ECO:0000256" key="4">
    <source>
        <dbReference type="ARBA" id="ARBA00023157"/>
    </source>
</evidence>
<proteinExistence type="inferred from homology"/>
<dbReference type="GO" id="GO:0042742">
    <property type="term" value="P:defense response to bacterium"/>
    <property type="evidence" value="ECO:0007669"/>
    <property type="project" value="UniProtKB-KW"/>
</dbReference>
<keyword evidence="3" id="KW-0081">Bacteriolytic enzyme</keyword>
<evidence type="ECO:0000313" key="10">
    <source>
        <dbReference type="Proteomes" id="UP000192247"/>
    </source>
</evidence>
<keyword evidence="4" id="KW-1015">Disulfide bond</keyword>
<dbReference type="EMBL" id="MNPL01004849">
    <property type="protein sequence ID" value="OQR76416.1"/>
    <property type="molecule type" value="Genomic_DNA"/>
</dbReference>
<dbReference type="InParanoid" id="A0A1V9XSD7"/>
<keyword evidence="7" id="KW-0732">Signal</keyword>
<evidence type="ECO:0000256" key="3">
    <source>
        <dbReference type="ARBA" id="ARBA00022638"/>
    </source>
</evidence>
<dbReference type="InterPro" id="IPR019799">
    <property type="entry name" value="Glyco_hydro_22_CS"/>
</dbReference>
<evidence type="ECO:0000256" key="1">
    <source>
        <dbReference type="ARBA" id="ARBA00000632"/>
    </source>
</evidence>
<dbReference type="FunCoup" id="A0A1V9XSD7">
    <property type="interactions" value="3"/>
</dbReference>
<dbReference type="GO" id="GO:0031640">
    <property type="term" value="P:killing of cells of another organism"/>
    <property type="evidence" value="ECO:0007669"/>
    <property type="project" value="UniProtKB-KW"/>
</dbReference>
<evidence type="ECO:0000313" key="9">
    <source>
        <dbReference type="EMBL" id="OQR76416.1"/>
    </source>
</evidence>
<dbReference type="PANTHER" id="PTHR11407">
    <property type="entry name" value="LYSOZYME C"/>
    <property type="match status" value="1"/>
</dbReference>
<dbReference type="OrthoDB" id="195015at2759"/>
<protein>
    <recommendedName>
        <fullName evidence="2">lysozyme</fullName>
        <ecNumber evidence="2">3.2.1.17</ecNumber>
    </recommendedName>
</protein>
<dbReference type="STRING" id="418985.A0A1V9XSD7"/>